<evidence type="ECO:0000259" key="2">
    <source>
        <dbReference type="Pfam" id="PF01551"/>
    </source>
</evidence>
<dbReference type="Gene3D" id="2.70.70.10">
    <property type="entry name" value="Glucose Permease (Domain IIA)"/>
    <property type="match status" value="1"/>
</dbReference>
<dbReference type="RefSeq" id="WP_233051420.1">
    <property type="nucleotide sequence ID" value="NZ_JAIMJA010000002.1"/>
</dbReference>
<evidence type="ECO:0000313" key="3">
    <source>
        <dbReference type="EMBL" id="MCE2593843.1"/>
    </source>
</evidence>
<evidence type="ECO:0000256" key="1">
    <source>
        <dbReference type="SAM" id="SignalP"/>
    </source>
</evidence>
<name>A0ABS8W6K4_9GAMM</name>
<dbReference type="PANTHER" id="PTHR21666">
    <property type="entry name" value="PEPTIDASE-RELATED"/>
    <property type="match status" value="1"/>
</dbReference>
<dbReference type="Proteomes" id="UP001201273">
    <property type="component" value="Unassembled WGS sequence"/>
</dbReference>
<feature type="signal peptide" evidence="1">
    <location>
        <begin position="1"/>
        <end position="31"/>
    </location>
</feature>
<dbReference type="InterPro" id="IPR016047">
    <property type="entry name" value="M23ase_b-sheet_dom"/>
</dbReference>
<sequence length="320" mass="35276">MRLLCVATLSLPLRYLPAACLVMMASLPCWAARDVYKYQDDQGHWVFTAIKPQVVFEVEHERVAEPEISPVRVLHKVITGKNQAEVVAVNNYGMPVTVKLAFTELTNTKTSMSLPEAFALAPNSRQTLFTIFPEQPGQWRFQYQYSFTPGKLDPEFYADYAYQVPFNLPQPAYISQGFNGNFTHSEPHSQYAIDVPLPEGTEVVAARDGIVVEVVENNSGAATADFAKTKANVVRIAHADGTMTVYAHLKTFSAKVRVGQQVKRGEPIALSGNTGFSTGPHLHFAVQINQQYELVAVPFLLQINGAVVEPKPGLKIAPQG</sequence>
<comment type="caution">
    <text evidence="3">The sequence shown here is derived from an EMBL/GenBank/DDBJ whole genome shotgun (WGS) entry which is preliminary data.</text>
</comment>
<dbReference type="PANTHER" id="PTHR21666:SF294">
    <property type="entry name" value="PEPTIDASE M23"/>
    <property type="match status" value="1"/>
</dbReference>
<dbReference type="SUPFAM" id="SSF51261">
    <property type="entry name" value="Duplicated hybrid motif"/>
    <property type="match status" value="1"/>
</dbReference>
<keyword evidence="4" id="KW-1185">Reference proteome</keyword>
<gene>
    <name evidence="3" type="ORF">K6Y31_03335</name>
</gene>
<dbReference type="CDD" id="cd12797">
    <property type="entry name" value="M23_peptidase"/>
    <property type="match status" value="1"/>
</dbReference>
<dbReference type="EMBL" id="JAIMJA010000002">
    <property type="protein sequence ID" value="MCE2593843.1"/>
    <property type="molecule type" value="Genomic_DNA"/>
</dbReference>
<proteinExistence type="predicted"/>
<organism evidence="3 4">
    <name type="scientific">Motilimonas cestriensis</name>
    <dbReference type="NCBI Taxonomy" id="2742685"/>
    <lineage>
        <taxon>Bacteria</taxon>
        <taxon>Pseudomonadati</taxon>
        <taxon>Pseudomonadota</taxon>
        <taxon>Gammaproteobacteria</taxon>
        <taxon>Alteromonadales</taxon>
        <taxon>Alteromonadales genera incertae sedis</taxon>
        <taxon>Motilimonas</taxon>
    </lineage>
</organism>
<accession>A0ABS8W6K4</accession>
<dbReference type="InterPro" id="IPR011055">
    <property type="entry name" value="Dup_hybrid_motif"/>
</dbReference>
<keyword evidence="1" id="KW-0732">Signal</keyword>
<dbReference type="Pfam" id="PF01551">
    <property type="entry name" value="Peptidase_M23"/>
    <property type="match status" value="1"/>
</dbReference>
<evidence type="ECO:0000313" key="4">
    <source>
        <dbReference type="Proteomes" id="UP001201273"/>
    </source>
</evidence>
<protein>
    <submittedName>
        <fullName evidence="3">M23 family metallopeptidase</fullName>
    </submittedName>
</protein>
<feature type="domain" description="M23ase beta-sheet core" evidence="2">
    <location>
        <begin position="190"/>
        <end position="291"/>
    </location>
</feature>
<dbReference type="InterPro" id="IPR050570">
    <property type="entry name" value="Cell_wall_metabolism_enzyme"/>
</dbReference>
<feature type="chain" id="PRO_5045090631" evidence="1">
    <location>
        <begin position="32"/>
        <end position="320"/>
    </location>
</feature>
<reference evidence="3 4" key="1">
    <citation type="journal article" date="2022" name="Environ. Microbiol. Rep.">
        <title>Eco-phylogenetic analyses reveal divergent evolution of vitamin B12 metabolism in the marine bacterial family 'Psychromonadaceae'.</title>
        <authorList>
            <person name="Jin X."/>
            <person name="Yang Y."/>
            <person name="Cao H."/>
            <person name="Gao B."/>
            <person name="Zhao Z."/>
        </authorList>
    </citation>
    <scope>NUCLEOTIDE SEQUENCE [LARGE SCALE GENOMIC DNA]</scope>
    <source>
        <strain evidence="3 4">MKS20</strain>
    </source>
</reference>